<evidence type="ECO:0000256" key="1">
    <source>
        <dbReference type="ARBA" id="ARBA00006640"/>
    </source>
</evidence>
<dbReference type="OrthoDB" id="2501249at2759"/>
<reference evidence="4 5" key="1">
    <citation type="journal article" date="2009" name="Nature">
        <title>Evolution of pathogenicity and sexual reproduction in eight Candida genomes.</title>
        <authorList>
            <person name="Butler G."/>
            <person name="Rasmussen M.D."/>
            <person name="Lin M.F."/>
            <person name="Santos M.A."/>
            <person name="Sakthikumar S."/>
            <person name="Munro C.A."/>
            <person name="Rheinbay E."/>
            <person name="Grabherr M."/>
            <person name="Forche A."/>
            <person name="Reedy J.L."/>
            <person name="Agrafioti I."/>
            <person name="Arnaud M.B."/>
            <person name="Bates S."/>
            <person name="Brown A.J."/>
            <person name="Brunke S."/>
            <person name="Costanzo M.C."/>
            <person name="Fitzpatrick D.A."/>
            <person name="de Groot P.W."/>
            <person name="Harris D."/>
            <person name="Hoyer L.L."/>
            <person name="Hube B."/>
            <person name="Klis F.M."/>
            <person name="Kodira C."/>
            <person name="Lennard N."/>
            <person name="Logue M.E."/>
            <person name="Martin R."/>
            <person name="Neiman A.M."/>
            <person name="Nikolaou E."/>
            <person name="Quail M.A."/>
            <person name="Quinn J."/>
            <person name="Santos M.C."/>
            <person name="Schmitzberger F.F."/>
            <person name="Sherlock G."/>
            <person name="Shah P."/>
            <person name="Silverstein K.A."/>
            <person name="Skrzypek M.S."/>
            <person name="Soll D."/>
            <person name="Staggs R."/>
            <person name="Stansfield I."/>
            <person name="Stumpf M.P."/>
            <person name="Sudbery P.E."/>
            <person name="Srikantha T."/>
            <person name="Zeng Q."/>
            <person name="Berman J."/>
            <person name="Berriman M."/>
            <person name="Heitman J."/>
            <person name="Gow N.A."/>
            <person name="Lorenz M.C."/>
            <person name="Birren B.W."/>
            <person name="Kellis M."/>
            <person name="Cuomo C.A."/>
        </authorList>
    </citation>
    <scope>NUCLEOTIDE SEQUENCE [LARGE SCALE GENOMIC DNA]</scope>
    <source>
        <strain evidence="5">ATCC MYA-3404 / T1</strain>
    </source>
</reference>
<dbReference type="STRING" id="294747.C5M415"/>
<proteinExistence type="inferred from homology"/>
<gene>
    <name evidence="4" type="ORF">CTRG_00804</name>
</gene>
<protein>
    <submittedName>
        <fullName evidence="4">Uncharacterized protein</fullName>
    </submittedName>
</protein>
<keyword evidence="5" id="KW-1185">Reference proteome</keyword>
<organism evidence="4 5">
    <name type="scientific">Candida tropicalis (strain ATCC MYA-3404 / T1)</name>
    <name type="common">Yeast</name>
    <dbReference type="NCBI Taxonomy" id="294747"/>
    <lineage>
        <taxon>Eukaryota</taxon>
        <taxon>Fungi</taxon>
        <taxon>Dikarya</taxon>
        <taxon>Ascomycota</taxon>
        <taxon>Saccharomycotina</taxon>
        <taxon>Pichiomycetes</taxon>
        <taxon>Debaryomycetaceae</taxon>
        <taxon>Candida/Lodderomyces clade</taxon>
        <taxon>Candida</taxon>
    </lineage>
</organism>
<dbReference type="GO" id="GO:0005763">
    <property type="term" value="C:mitochondrial small ribosomal subunit"/>
    <property type="evidence" value="ECO:0007669"/>
    <property type="project" value="TreeGrafter"/>
</dbReference>
<keyword evidence="2" id="KW-0689">Ribosomal protein</keyword>
<keyword evidence="3" id="KW-0687">Ribonucleoprotein</keyword>
<evidence type="ECO:0000313" key="5">
    <source>
        <dbReference type="Proteomes" id="UP000002037"/>
    </source>
</evidence>
<dbReference type="InterPro" id="IPR001911">
    <property type="entry name" value="Ribosomal_bS21"/>
</dbReference>
<dbReference type="AlphaFoldDB" id="C5M415"/>
<dbReference type="PANTHER" id="PTHR41237">
    <property type="entry name" value="37S RIBOSOMAL PROTEIN MRP21, MITOCHONDRIAL"/>
    <property type="match status" value="1"/>
</dbReference>
<dbReference type="VEuPathDB" id="FungiDB:CTRG_00804"/>
<dbReference type="GO" id="GO:0070124">
    <property type="term" value="P:mitochondrial translational initiation"/>
    <property type="evidence" value="ECO:0007669"/>
    <property type="project" value="TreeGrafter"/>
</dbReference>
<dbReference type="Pfam" id="PF01165">
    <property type="entry name" value="Ribosomal_S21"/>
    <property type="match status" value="1"/>
</dbReference>
<dbReference type="GeneID" id="8298987"/>
<evidence type="ECO:0000256" key="2">
    <source>
        <dbReference type="ARBA" id="ARBA00022980"/>
    </source>
</evidence>
<accession>C5M415</accession>
<dbReference type="Proteomes" id="UP000002037">
    <property type="component" value="Unassembled WGS sequence"/>
</dbReference>
<dbReference type="HOGENOM" id="CLU_119637_0_0_1"/>
<evidence type="ECO:0000256" key="3">
    <source>
        <dbReference type="ARBA" id="ARBA00023274"/>
    </source>
</evidence>
<dbReference type="eggNOG" id="ENOG502SYGP">
    <property type="taxonomic scope" value="Eukaryota"/>
</dbReference>
<dbReference type="RefSeq" id="XP_002546023.1">
    <property type="nucleotide sequence ID" value="XM_002545977.1"/>
</dbReference>
<sequence>MFRSILGKNLIQSVSALNSSQQVVRTSFVRFNSNNANLDQLKSIFGDSKSTTTQASESTNKQSLNIDDLLNSSIPEAKLPSTTFPTTFSLHDKFGFEQNRQPTPREVAKNIREFGTNAGRTVDVNYNNISRSFNQMRRVVNENKIRYLQRIQSRYIRPAKYRKQLKREWWRRKFAAGFKDLLHQVNDARRRGY</sequence>
<dbReference type="EMBL" id="GG692395">
    <property type="protein sequence ID" value="EER36065.1"/>
    <property type="molecule type" value="Genomic_DNA"/>
</dbReference>
<dbReference type="PANTHER" id="PTHR41237:SF1">
    <property type="entry name" value="SMALL RIBOSOMAL SUBUNIT PROTEIN BS21M"/>
    <property type="match status" value="1"/>
</dbReference>
<comment type="similarity">
    <text evidence="1">Belongs to the bacterial ribosomal protein bS21 family.</text>
</comment>
<name>C5M415_CANTT</name>
<evidence type="ECO:0000313" key="4">
    <source>
        <dbReference type="EMBL" id="EER36065.1"/>
    </source>
</evidence>
<dbReference type="InterPro" id="IPR052837">
    <property type="entry name" value="Mitoribosomal_bS21"/>
</dbReference>
<dbReference type="GO" id="GO:0003735">
    <property type="term" value="F:structural constituent of ribosome"/>
    <property type="evidence" value="ECO:0007669"/>
    <property type="project" value="InterPro"/>
</dbReference>
<dbReference type="KEGG" id="ctp:CTRG_00804"/>